<evidence type="ECO:0000256" key="2">
    <source>
        <dbReference type="SAM" id="MobiDB-lite"/>
    </source>
</evidence>
<sequence>MPPSRLDAIYRRLLITRFFEKGWGKPENLRRLFEFRKIVSNREACYKLVPEDYPVEITKEEKTSECTILEGKFMTPLELHLPGLVPKAAQEAHFQVMLPNKWRDPNHKPICLHLAGTGDHYYWRRRNFIAKPLLREAGLGAIILENPFYGVRKPEDQVRSNLHNVSDIFVMGGCLVLESLVLLHWCERNGFGPLGITGLSMGGHMASLAATNWPKPLVLVPCLSWSTASAVFTTGVMSQSINWDMLETQYFSDGQYRERLAKMVTVIDEAFMAGQHFVKNYPSTIKDLQHDLKEAKISRSTSPVDVSKRSSTNPNIIHLDKENSLQLSESLHNKLWSTDRYELTNCEVNELNEKIKAVQDKLRMERHHNEFLKNPTKISTETLVNATSDTISPGSTATKLPSVQESKTEEESTLTKLMNSILPATTSAVATRQAEKIDITKTKWWEREALQFMRGMMDECTHLKNFSVPYDTSLITAVCAKDDAYVPRDGCTSLEDIWPGAEIRYLDAGHVSAYVLHQKLFRSSIIGAFERAKRKREQNGNVCEPISSCALSYDDLQRRYQDQMQFYN</sequence>
<keyword evidence="1" id="KW-0175">Coiled coil</keyword>
<reference evidence="3 4" key="1">
    <citation type="submission" date="2020-11" db="EMBL/GenBank/DDBJ databases">
        <authorList>
            <person name="Wallbank WR R."/>
            <person name="Pardo Diaz C."/>
            <person name="Kozak K."/>
            <person name="Martin S."/>
            <person name="Jiggins C."/>
            <person name="Moest M."/>
            <person name="Warren A I."/>
            <person name="Generalovic N T."/>
            <person name="Byers J.R.P. K."/>
            <person name="Montejo-Kovacevich G."/>
            <person name="Yen C E."/>
        </authorList>
    </citation>
    <scope>NUCLEOTIDE SEQUENCE [LARGE SCALE GENOMIC DNA]</scope>
</reference>
<organism evidence="3 4">
    <name type="scientific">Hermetia illucens</name>
    <name type="common">Black soldier fly</name>
    <dbReference type="NCBI Taxonomy" id="343691"/>
    <lineage>
        <taxon>Eukaryota</taxon>
        <taxon>Metazoa</taxon>
        <taxon>Ecdysozoa</taxon>
        <taxon>Arthropoda</taxon>
        <taxon>Hexapoda</taxon>
        <taxon>Insecta</taxon>
        <taxon>Pterygota</taxon>
        <taxon>Neoptera</taxon>
        <taxon>Endopterygota</taxon>
        <taxon>Diptera</taxon>
        <taxon>Brachycera</taxon>
        <taxon>Stratiomyomorpha</taxon>
        <taxon>Stratiomyidae</taxon>
        <taxon>Hermetiinae</taxon>
        <taxon>Hermetia</taxon>
    </lineage>
</organism>
<dbReference type="OrthoDB" id="9987145at2759"/>
<evidence type="ECO:0000313" key="4">
    <source>
        <dbReference type="Proteomes" id="UP000594454"/>
    </source>
</evidence>
<dbReference type="EMBL" id="LR899011">
    <property type="protein sequence ID" value="CAD7084133.1"/>
    <property type="molecule type" value="Genomic_DNA"/>
</dbReference>
<dbReference type="AlphaFoldDB" id="A0A7R8UP91"/>
<proteinExistence type="predicted"/>
<accession>A0A7R8UP91</accession>
<dbReference type="Pfam" id="PF09752">
    <property type="entry name" value="ABHD18"/>
    <property type="match status" value="1"/>
</dbReference>
<keyword evidence="4" id="KW-1185">Reference proteome</keyword>
<evidence type="ECO:0000313" key="3">
    <source>
        <dbReference type="EMBL" id="CAD7084133.1"/>
    </source>
</evidence>
<dbReference type="FunCoup" id="A0A7R8UP91">
    <property type="interactions" value="142"/>
</dbReference>
<dbReference type="PANTHER" id="PTHR13617">
    <property type="entry name" value="PROTEIN ABHD18"/>
    <property type="match status" value="1"/>
</dbReference>
<evidence type="ECO:0008006" key="5">
    <source>
        <dbReference type="Google" id="ProtNLM"/>
    </source>
</evidence>
<dbReference type="InParanoid" id="A0A7R8UP91"/>
<feature type="coiled-coil region" evidence="1">
    <location>
        <begin position="341"/>
        <end position="368"/>
    </location>
</feature>
<feature type="region of interest" description="Disordered" evidence="2">
    <location>
        <begin position="387"/>
        <end position="407"/>
    </location>
</feature>
<dbReference type="Gene3D" id="3.40.50.1820">
    <property type="entry name" value="alpha/beta hydrolase"/>
    <property type="match status" value="1"/>
</dbReference>
<dbReference type="OMA" id="MACLACT"/>
<gene>
    <name evidence="3" type="ORF">HERILL_LOCUS7044</name>
</gene>
<dbReference type="InterPro" id="IPR029058">
    <property type="entry name" value="AB_hydrolase_fold"/>
</dbReference>
<feature type="compositionally biased region" description="Polar residues" evidence="2">
    <location>
        <begin position="387"/>
        <end position="404"/>
    </location>
</feature>
<dbReference type="PANTHER" id="PTHR13617:SF14">
    <property type="entry name" value="PROTEIN ABHD18"/>
    <property type="match status" value="1"/>
</dbReference>
<protein>
    <recommendedName>
        <fullName evidence="5">Protein ABHD18</fullName>
    </recommendedName>
</protein>
<evidence type="ECO:0000256" key="1">
    <source>
        <dbReference type="SAM" id="Coils"/>
    </source>
</evidence>
<dbReference type="Proteomes" id="UP000594454">
    <property type="component" value="Chromosome 3"/>
</dbReference>
<dbReference type="InterPro" id="IPR019149">
    <property type="entry name" value="ABHD18"/>
</dbReference>
<name>A0A7R8UP91_HERIL</name>
<dbReference type="SUPFAM" id="SSF53474">
    <property type="entry name" value="alpha/beta-Hydrolases"/>
    <property type="match status" value="1"/>
</dbReference>